<accession>A0ABM8EJA3</accession>
<evidence type="ECO:0000313" key="2">
    <source>
        <dbReference type="Proteomes" id="UP001317705"/>
    </source>
</evidence>
<dbReference type="RefSeq" id="WP_282003016.1">
    <property type="nucleotide sequence ID" value="NZ_AP027151.1"/>
</dbReference>
<reference evidence="1 2" key="1">
    <citation type="submission" date="2022-12" db="EMBL/GenBank/DDBJ databases">
        <title>Polyphasic characterization of Geotalea uranireducens NIT-SL11 newly isolated from a complex of sewage sludge and microbially reduced graphene oxide.</title>
        <authorList>
            <person name="Xie L."/>
            <person name="Yoshida N."/>
            <person name="Meng L."/>
        </authorList>
    </citation>
    <scope>NUCLEOTIDE SEQUENCE [LARGE SCALE GENOMIC DNA]</scope>
    <source>
        <strain evidence="1 2">NIT-SL11</strain>
    </source>
</reference>
<dbReference type="SUPFAM" id="SSF48695">
    <property type="entry name" value="Multiheme cytochromes"/>
    <property type="match status" value="1"/>
</dbReference>
<dbReference type="Proteomes" id="UP001317705">
    <property type="component" value="Chromosome"/>
</dbReference>
<dbReference type="InterPro" id="IPR036280">
    <property type="entry name" value="Multihaem_cyt_sf"/>
</dbReference>
<evidence type="ECO:0008006" key="3">
    <source>
        <dbReference type="Google" id="ProtNLM"/>
    </source>
</evidence>
<dbReference type="EMBL" id="AP027151">
    <property type="protein sequence ID" value="BDV42514.1"/>
    <property type="molecule type" value="Genomic_DNA"/>
</dbReference>
<organism evidence="1 2">
    <name type="scientific">Geotalea uraniireducens</name>
    <dbReference type="NCBI Taxonomy" id="351604"/>
    <lineage>
        <taxon>Bacteria</taxon>
        <taxon>Pseudomonadati</taxon>
        <taxon>Thermodesulfobacteriota</taxon>
        <taxon>Desulfuromonadia</taxon>
        <taxon>Geobacterales</taxon>
        <taxon>Geobacteraceae</taxon>
        <taxon>Geotalea</taxon>
    </lineage>
</organism>
<evidence type="ECO:0000313" key="1">
    <source>
        <dbReference type="EMBL" id="BDV42514.1"/>
    </source>
</evidence>
<dbReference type="Gene3D" id="3.90.10.10">
    <property type="entry name" value="Cytochrome C3"/>
    <property type="match status" value="1"/>
</dbReference>
<gene>
    <name evidence="1" type="ORF">GURASL_14370</name>
</gene>
<name>A0ABM8EJA3_9BACT</name>
<keyword evidence="2" id="KW-1185">Reference proteome</keyword>
<proteinExistence type="predicted"/>
<sequence length="193" mass="21000">MKRWRALFPGVGIFFFTALPGLVTADRAEALLPSHNCAYCHAIHNAAGETLLNSDVVETLCLTCHGPAGISSLKADIHTDSTTAPTFRQSCRDCHDPHDNLPNWLGGTNIKLTGTVQDESGLALIATPNSGIRNVIFENRTSFIQGAPYYDGVCETCHTLTAFHRNNPSGVHNHKLGTTCTTCHDHANYFLPR</sequence>
<protein>
    <recommendedName>
        <fullName evidence="3">Doubled CXXCH motif domain-containing protein</fullName>
    </recommendedName>
</protein>